<feature type="region of interest" description="Disordered" evidence="1">
    <location>
        <begin position="92"/>
        <end position="111"/>
    </location>
</feature>
<keyword evidence="3" id="KW-1185">Reference proteome</keyword>
<dbReference type="AlphaFoldDB" id="A0A8J4BFC2"/>
<accession>A0A8J4BFC2</accession>
<evidence type="ECO:0000313" key="2">
    <source>
        <dbReference type="EMBL" id="GIL60414.1"/>
    </source>
</evidence>
<organism evidence="2 3">
    <name type="scientific">Volvox africanus</name>
    <dbReference type="NCBI Taxonomy" id="51714"/>
    <lineage>
        <taxon>Eukaryota</taxon>
        <taxon>Viridiplantae</taxon>
        <taxon>Chlorophyta</taxon>
        <taxon>core chlorophytes</taxon>
        <taxon>Chlorophyceae</taxon>
        <taxon>CS clade</taxon>
        <taxon>Chlamydomonadales</taxon>
        <taxon>Volvocaceae</taxon>
        <taxon>Volvox</taxon>
    </lineage>
</organism>
<reference evidence="2" key="1">
    <citation type="journal article" date="2021" name="Proc. Natl. Acad. Sci. U.S.A.">
        <title>Three genomes in the algal genus Volvox reveal the fate of a haploid sex-determining region after a transition to homothallism.</title>
        <authorList>
            <person name="Yamamoto K."/>
            <person name="Hamaji T."/>
            <person name="Kawai-Toyooka H."/>
            <person name="Matsuzaki R."/>
            <person name="Takahashi F."/>
            <person name="Nishimura Y."/>
            <person name="Kawachi M."/>
            <person name="Noguchi H."/>
            <person name="Minakuchi Y."/>
            <person name="Umen J.G."/>
            <person name="Toyoda A."/>
            <person name="Nozaki H."/>
        </authorList>
    </citation>
    <scope>NUCLEOTIDE SEQUENCE</scope>
    <source>
        <strain evidence="2">NIES-3780</strain>
    </source>
</reference>
<comment type="caution">
    <text evidence="2">The sequence shown here is derived from an EMBL/GenBank/DDBJ whole genome shotgun (WGS) entry which is preliminary data.</text>
</comment>
<dbReference type="Proteomes" id="UP000747399">
    <property type="component" value="Unassembled WGS sequence"/>
</dbReference>
<evidence type="ECO:0000256" key="1">
    <source>
        <dbReference type="SAM" id="MobiDB-lite"/>
    </source>
</evidence>
<protein>
    <submittedName>
        <fullName evidence="2">Uncharacterized protein</fullName>
    </submittedName>
</protein>
<name>A0A8J4BFC2_9CHLO</name>
<dbReference type="EMBL" id="BNCO01000039">
    <property type="protein sequence ID" value="GIL60414.1"/>
    <property type="molecule type" value="Genomic_DNA"/>
</dbReference>
<proteinExistence type="predicted"/>
<gene>
    <name evidence="2" type="ORF">Vafri_14863</name>
</gene>
<sequence length="148" mass="14990">MDNSRDCLPADQASTDNSRGDCLLFEVEASTALLSSWYPHKDVYTKGENEYGQELHGGPRLLLAAAAAAATTVIAAILEVDTGGALASAIRTDKTHDSGSSPDAAADCRRSGVNLDTPGGGFCLEGRSGAVLHPALAPGSAPAVAPPG</sequence>
<evidence type="ECO:0000313" key="3">
    <source>
        <dbReference type="Proteomes" id="UP000747399"/>
    </source>
</evidence>